<dbReference type="AlphaFoldDB" id="A0A9D4E2H6"/>
<evidence type="ECO:0000313" key="2">
    <source>
        <dbReference type="Proteomes" id="UP000828390"/>
    </source>
</evidence>
<comment type="caution">
    <text evidence="1">The sequence shown here is derived from an EMBL/GenBank/DDBJ whole genome shotgun (WGS) entry which is preliminary data.</text>
</comment>
<reference evidence="1" key="1">
    <citation type="journal article" date="2019" name="bioRxiv">
        <title>The Genome of the Zebra Mussel, Dreissena polymorpha: A Resource for Invasive Species Research.</title>
        <authorList>
            <person name="McCartney M.A."/>
            <person name="Auch B."/>
            <person name="Kono T."/>
            <person name="Mallez S."/>
            <person name="Zhang Y."/>
            <person name="Obille A."/>
            <person name="Becker A."/>
            <person name="Abrahante J.E."/>
            <person name="Garbe J."/>
            <person name="Badalamenti J.P."/>
            <person name="Herman A."/>
            <person name="Mangelson H."/>
            <person name="Liachko I."/>
            <person name="Sullivan S."/>
            <person name="Sone E.D."/>
            <person name="Koren S."/>
            <person name="Silverstein K.A.T."/>
            <person name="Beckman K.B."/>
            <person name="Gohl D.M."/>
        </authorList>
    </citation>
    <scope>NUCLEOTIDE SEQUENCE</scope>
    <source>
        <strain evidence="1">Duluth1</strain>
        <tissue evidence="1">Whole animal</tissue>
    </source>
</reference>
<sequence>MAFYIDPSELPLQVQTRGGSLQVGDILQLFCTRTQYQLPGPFAGNQCTSMSITAISYWHLYLADREPTPADVEAILDAGNMLHYELRLEHELSFDDDCRVALDDLPKYQPIKIKHAFRAPFCFTLAILPVYVLTSPNIHGELIKTIFDFLKEAPNSKLFVLSISLYSYGIVKCHDNLLWLYDSHGNFDTYRGAKLVPKASFFRFQSLSELEAFLVDKHDSGKYGLAGEFEISSEQHEEVGHIEISLEQHKEVGHIEISSEQHEEVGHIEISSEQHEEVGHIEISSEQHEEVGHIEISSEQHEEVGPIEISSEQHEEVGHIEISSEQHEEVGHIEISLEQHEEVGHIEISSEQHEKVGHIERDLETKLEVGNVEAVLNSQPEAQTQPESPTNMYVLTT</sequence>
<proteinExistence type="predicted"/>
<evidence type="ECO:0000313" key="1">
    <source>
        <dbReference type="EMBL" id="KAH3772587.1"/>
    </source>
</evidence>
<accession>A0A9D4E2H6</accession>
<name>A0A9D4E2H6_DREPO</name>
<protein>
    <submittedName>
        <fullName evidence="1">Uncharacterized protein</fullName>
    </submittedName>
</protein>
<dbReference type="EMBL" id="JAIWYP010000009">
    <property type="protein sequence ID" value="KAH3772587.1"/>
    <property type="molecule type" value="Genomic_DNA"/>
</dbReference>
<dbReference type="Gene3D" id="3.90.70.120">
    <property type="match status" value="1"/>
</dbReference>
<reference evidence="1" key="2">
    <citation type="submission" date="2020-11" db="EMBL/GenBank/DDBJ databases">
        <authorList>
            <person name="McCartney M.A."/>
            <person name="Auch B."/>
            <person name="Kono T."/>
            <person name="Mallez S."/>
            <person name="Becker A."/>
            <person name="Gohl D.M."/>
            <person name="Silverstein K.A.T."/>
            <person name="Koren S."/>
            <person name="Bechman K.B."/>
            <person name="Herman A."/>
            <person name="Abrahante J.E."/>
            <person name="Garbe J."/>
        </authorList>
    </citation>
    <scope>NUCLEOTIDE SEQUENCE</scope>
    <source>
        <strain evidence="1">Duluth1</strain>
        <tissue evidence="1">Whole animal</tissue>
    </source>
</reference>
<gene>
    <name evidence="1" type="ORF">DPMN_173928</name>
</gene>
<dbReference type="Proteomes" id="UP000828390">
    <property type="component" value="Unassembled WGS sequence"/>
</dbReference>
<keyword evidence="2" id="KW-1185">Reference proteome</keyword>
<dbReference type="PANTHER" id="PTHR47239:SF1">
    <property type="entry name" value="EXTENSIN-3-LIKE"/>
    <property type="match status" value="1"/>
</dbReference>
<organism evidence="1 2">
    <name type="scientific">Dreissena polymorpha</name>
    <name type="common">Zebra mussel</name>
    <name type="synonym">Mytilus polymorpha</name>
    <dbReference type="NCBI Taxonomy" id="45954"/>
    <lineage>
        <taxon>Eukaryota</taxon>
        <taxon>Metazoa</taxon>
        <taxon>Spiralia</taxon>
        <taxon>Lophotrochozoa</taxon>
        <taxon>Mollusca</taxon>
        <taxon>Bivalvia</taxon>
        <taxon>Autobranchia</taxon>
        <taxon>Heteroconchia</taxon>
        <taxon>Euheterodonta</taxon>
        <taxon>Imparidentia</taxon>
        <taxon>Neoheterodontei</taxon>
        <taxon>Myida</taxon>
        <taxon>Dreissenoidea</taxon>
        <taxon>Dreissenidae</taxon>
        <taxon>Dreissena</taxon>
    </lineage>
</organism>
<dbReference type="PANTHER" id="PTHR47239">
    <property type="match status" value="1"/>
</dbReference>